<evidence type="ECO:0000313" key="4">
    <source>
        <dbReference type="RefSeq" id="XP_027195742.1"/>
    </source>
</evidence>
<feature type="compositionally biased region" description="Low complexity" evidence="2">
    <location>
        <begin position="1"/>
        <end position="31"/>
    </location>
</feature>
<feature type="region of interest" description="Disordered" evidence="2">
    <location>
        <begin position="248"/>
        <end position="283"/>
    </location>
</feature>
<dbReference type="OMA" id="TNEMHES"/>
<dbReference type="AlphaFoldDB" id="A0A6P6XQK4"/>
<feature type="compositionally biased region" description="Polar residues" evidence="2">
    <location>
        <begin position="250"/>
        <end position="269"/>
    </location>
</feature>
<proteinExistence type="predicted"/>
<feature type="coiled-coil region" evidence="1">
    <location>
        <begin position="585"/>
        <end position="619"/>
    </location>
</feature>
<reference evidence="4" key="1">
    <citation type="submission" date="2025-08" db="UniProtKB">
        <authorList>
            <consortium name="RefSeq"/>
        </authorList>
    </citation>
    <scope>IDENTIFICATION</scope>
    <source>
        <strain evidence="4">Airmid</strain>
    </source>
</reference>
<evidence type="ECO:0000256" key="1">
    <source>
        <dbReference type="SAM" id="Coils"/>
    </source>
</evidence>
<dbReference type="RefSeq" id="XP_027195742.1">
    <property type="nucleotide sequence ID" value="XM_027339941.1"/>
</dbReference>
<dbReference type="InParanoid" id="A0A6P6XQK4"/>
<feature type="region of interest" description="Disordered" evidence="2">
    <location>
        <begin position="1"/>
        <end position="44"/>
    </location>
</feature>
<feature type="compositionally biased region" description="Low complexity" evidence="2">
    <location>
        <begin position="124"/>
        <end position="142"/>
    </location>
</feature>
<feature type="compositionally biased region" description="Low complexity" evidence="2">
    <location>
        <begin position="796"/>
        <end position="817"/>
    </location>
</feature>
<evidence type="ECO:0000256" key="2">
    <source>
        <dbReference type="SAM" id="MobiDB-lite"/>
    </source>
</evidence>
<feature type="compositionally biased region" description="Acidic residues" evidence="2">
    <location>
        <begin position="147"/>
        <end position="160"/>
    </location>
</feature>
<feature type="compositionally biased region" description="Low complexity" evidence="2">
    <location>
        <begin position="79"/>
        <end position="94"/>
    </location>
</feature>
<name>A0A6P6XQK4_DERPT</name>
<dbReference type="OrthoDB" id="10523783at2759"/>
<keyword evidence="3" id="KW-1185">Reference proteome</keyword>
<protein>
    <submittedName>
        <fullName evidence="4">Uncharacterized protein</fullName>
    </submittedName>
</protein>
<feature type="compositionally biased region" description="Basic and acidic residues" evidence="2">
    <location>
        <begin position="776"/>
        <end position="792"/>
    </location>
</feature>
<feature type="compositionally biased region" description="Basic residues" evidence="2">
    <location>
        <begin position="820"/>
        <end position="830"/>
    </location>
</feature>
<evidence type="ECO:0000313" key="3">
    <source>
        <dbReference type="Proteomes" id="UP000515146"/>
    </source>
</evidence>
<accession>A0A6P6XQK4</accession>
<dbReference type="Proteomes" id="UP000515146">
    <property type="component" value="Unplaced"/>
</dbReference>
<feature type="compositionally biased region" description="Basic and acidic residues" evidence="2">
    <location>
        <begin position="750"/>
        <end position="759"/>
    </location>
</feature>
<feature type="region of interest" description="Disordered" evidence="2">
    <location>
        <begin position="750"/>
        <end position="830"/>
    </location>
</feature>
<gene>
    <name evidence="4" type="primary">LOC113790293</name>
</gene>
<feature type="region of interest" description="Disordered" evidence="2">
    <location>
        <begin position="117"/>
        <end position="197"/>
    </location>
</feature>
<feature type="coiled-coil region" evidence="1">
    <location>
        <begin position="335"/>
        <end position="366"/>
    </location>
</feature>
<feature type="region of interest" description="Disordered" evidence="2">
    <location>
        <begin position="59"/>
        <end position="94"/>
    </location>
</feature>
<sequence length="1004" mass="116913">MKKSTTNNNEEDLQTTTTTIATIETPTTTTNKDSKEDQDDDDDIIFSDLMENLIQEDVFNESNDRTGNYQQQKHEQRQQLRPQSARSSSSKTTITAKTSINEILLNQQPNELLSTTTTIQKTDNISNNRKTRNNNTPSSSSSLLEAVFEEDDDDDDEENDGGGGGQSPYEQKNGLGEEEDEGEESHSNDNNGGIKTDDQMSQMGFIIIKPTTTTVTVTNSENSQKYLNEKLKDTDIKPATMAILLDNVERQQINDGNQSLNGRNEMNKNPNDDEHQDDSVVDDDKVFKVDDDDYEEEFESESNSIEQNELKNNNINDLIQKSFDNEFQQRFQTITEQMQMDIVNLRENLRHELNESEKLLKKQITNEILLVNDRIDRIHIQTNNKQEKLSGKIDDLNLSITTIQKQQQQQTNIVEEIGNKIFTTKVNSIRNEVDENLNEKLQRISMNLDRTITNEIEKVSENIETKLLTKQEQMLRKELSLQISESMKQYENQMNHRLSLDRIRNEFRPFIDQCRLMSDENQKSIESLRSMIEQDRNFAQKNFQRIDMNLTRLLEKDKENSNMTALMNRSESASDCHQQQQQQIRDMITEERESLMKRLNELDTKIESFMQQIDSKLNRFETTTTTTIQGNSMSKETNPNNVYHNYNNDDDHHLRTFPITKCEQNSNSKLKKYHNNNDHLAHQDDNDEAISLDNNAATNIDSKQIPVTNDNNGTLVRSLNKNETNEKHLQLIEQCNNLKNFLQEFYVKNTDDGDDDKKMIKPPAKFNMARKMKTKNYNERRQQQRSNLEFKPKYRSMSNSNSSLQLSSSSSTASTSSKGHDHHHRRYRHRQGRDFIDTYILPNELMMNHHHHHRSNLPKKFDLNYKNQNQNKQAQHRVRMQTNSLISLIKQTTNQLKQELNNLDMLGDRSDDIDLHTLMAGRSSVNHHHDNDDLWLPLSSSLNGKTNRNINDDLFKFTARDDQQQQKNHDDQMLMLRMKSIRNSVNDRLMKISTAIEQQKITQI</sequence>
<keyword evidence="1" id="KW-0175">Coiled coil</keyword>
<organism evidence="3 4">
    <name type="scientific">Dermatophagoides pteronyssinus</name>
    <name type="common">European house dust mite</name>
    <dbReference type="NCBI Taxonomy" id="6956"/>
    <lineage>
        <taxon>Eukaryota</taxon>
        <taxon>Metazoa</taxon>
        <taxon>Ecdysozoa</taxon>
        <taxon>Arthropoda</taxon>
        <taxon>Chelicerata</taxon>
        <taxon>Arachnida</taxon>
        <taxon>Acari</taxon>
        <taxon>Acariformes</taxon>
        <taxon>Sarcoptiformes</taxon>
        <taxon>Astigmata</taxon>
        <taxon>Psoroptidia</taxon>
        <taxon>Analgoidea</taxon>
        <taxon>Pyroglyphidae</taxon>
        <taxon>Dermatophagoidinae</taxon>
        <taxon>Dermatophagoides</taxon>
    </lineage>
</organism>